<dbReference type="InterPro" id="IPR001360">
    <property type="entry name" value="Glyco_hydro_1"/>
</dbReference>
<gene>
    <name evidence="3" type="ORF">RHSIM_Rhsim07G0051700</name>
</gene>
<dbReference type="GO" id="GO:0008422">
    <property type="term" value="F:beta-glucosidase activity"/>
    <property type="evidence" value="ECO:0007669"/>
    <property type="project" value="TreeGrafter"/>
</dbReference>
<dbReference type="AlphaFoldDB" id="A0A834LIC8"/>
<dbReference type="EMBL" id="WJXA01000007">
    <property type="protein sequence ID" value="KAF7137421.1"/>
    <property type="molecule type" value="Genomic_DNA"/>
</dbReference>
<dbReference type="Gene3D" id="3.20.20.80">
    <property type="entry name" value="Glycosidases"/>
    <property type="match status" value="2"/>
</dbReference>
<comment type="similarity">
    <text evidence="1 2">Belongs to the glycosyl hydrolase 1 family.</text>
</comment>
<comment type="caution">
    <text evidence="3">The sequence shown here is derived from an EMBL/GenBank/DDBJ whole genome shotgun (WGS) entry which is preliminary data.</text>
</comment>
<dbReference type="Proteomes" id="UP000626092">
    <property type="component" value="Unassembled WGS sequence"/>
</dbReference>
<evidence type="ECO:0000256" key="2">
    <source>
        <dbReference type="RuleBase" id="RU003690"/>
    </source>
</evidence>
<dbReference type="InterPro" id="IPR017853">
    <property type="entry name" value="GH"/>
</dbReference>
<evidence type="ECO:0000313" key="4">
    <source>
        <dbReference type="Proteomes" id="UP000626092"/>
    </source>
</evidence>
<proteinExistence type="inferred from homology"/>
<dbReference type="PANTHER" id="PTHR10353">
    <property type="entry name" value="GLYCOSYL HYDROLASE"/>
    <property type="match status" value="1"/>
</dbReference>
<dbReference type="OrthoDB" id="65569at2759"/>
<dbReference type="PANTHER" id="PTHR10353:SF318">
    <property type="entry name" value="BETA-GLUCOSIDASE 31-RELATED"/>
    <property type="match status" value="1"/>
</dbReference>
<accession>A0A834LIC8</accession>
<sequence>MNTTVCGKLSGGVNKEGVNFYNNLINYLLSHGIQPYVTIFHWDLPQALEDEYGGFLSPRIVDDFVDFANLCFKEFGDRVKHWITMNEPWSYSYGGYDAGLLAPGRCSAWMSFCPTGNSGTEPYMVAHNLLLSHAATVKLYKQKYQASQKGQIGITLVCYWMVPLTESTADKEAAQRALDFMYGWYIHPITYGDYPKSMRTLVGKRLPKFTAQQAELLIGSYDFIGLNYYIANYVYNAHTANTVNLSYTTDSNSVQTSMGDNNNVSREVGVKDDDRVYFYNVHLQSLKNAIDAGVKVKGYFTWSFLDNFEWLSGYMQRFGIGYVDFNDGLKRYPKKSAFWFKKFLLK</sequence>
<dbReference type="GO" id="GO:0019762">
    <property type="term" value="P:glucosinolate catabolic process"/>
    <property type="evidence" value="ECO:0007669"/>
    <property type="project" value="TreeGrafter"/>
</dbReference>
<name>A0A834LIC8_RHOSS</name>
<evidence type="ECO:0000313" key="3">
    <source>
        <dbReference type="EMBL" id="KAF7137421.1"/>
    </source>
</evidence>
<organism evidence="3 4">
    <name type="scientific">Rhododendron simsii</name>
    <name type="common">Sims's rhododendron</name>
    <dbReference type="NCBI Taxonomy" id="118357"/>
    <lineage>
        <taxon>Eukaryota</taxon>
        <taxon>Viridiplantae</taxon>
        <taxon>Streptophyta</taxon>
        <taxon>Embryophyta</taxon>
        <taxon>Tracheophyta</taxon>
        <taxon>Spermatophyta</taxon>
        <taxon>Magnoliopsida</taxon>
        <taxon>eudicotyledons</taxon>
        <taxon>Gunneridae</taxon>
        <taxon>Pentapetalae</taxon>
        <taxon>asterids</taxon>
        <taxon>Ericales</taxon>
        <taxon>Ericaceae</taxon>
        <taxon>Ericoideae</taxon>
        <taxon>Rhodoreae</taxon>
        <taxon>Rhododendron</taxon>
    </lineage>
</organism>
<reference evidence="3" key="1">
    <citation type="submission" date="2019-11" db="EMBL/GenBank/DDBJ databases">
        <authorList>
            <person name="Liu Y."/>
            <person name="Hou J."/>
            <person name="Li T.-Q."/>
            <person name="Guan C.-H."/>
            <person name="Wu X."/>
            <person name="Wu H.-Z."/>
            <person name="Ling F."/>
            <person name="Zhang R."/>
            <person name="Shi X.-G."/>
            <person name="Ren J.-P."/>
            <person name="Chen E.-F."/>
            <person name="Sun J.-M."/>
        </authorList>
    </citation>
    <scope>NUCLEOTIDE SEQUENCE</scope>
    <source>
        <strain evidence="3">Adult_tree_wgs_1</strain>
        <tissue evidence="3">Leaves</tissue>
    </source>
</reference>
<dbReference type="GO" id="GO:0009651">
    <property type="term" value="P:response to salt stress"/>
    <property type="evidence" value="ECO:0007669"/>
    <property type="project" value="TreeGrafter"/>
</dbReference>
<dbReference type="SUPFAM" id="SSF51445">
    <property type="entry name" value="(Trans)glycosidases"/>
    <property type="match status" value="1"/>
</dbReference>
<dbReference type="GO" id="GO:0005975">
    <property type="term" value="P:carbohydrate metabolic process"/>
    <property type="evidence" value="ECO:0007669"/>
    <property type="project" value="InterPro"/>
</dbReference>
<evidence type="ECO:0000256" key="1">
    <source>
        <dbReference type="ARBA" id="ARBA00010838"/>
    </source>
</evidence>
<dbReference type="Pfam" id="PF00232">
    <property type="entry name" value="Glyco_hydro_1"/>
    <property type="match status" value="2"/>
</dbReference>
<dbReference type="PRINTS" id="PR00131">
    <property type="entry name" value="GLHYDRLASE1"/>
</dbReference>
<keyword evidence="4" id="KW-1185">Reference proteome</keyword>
<protein>
    <submittedName>
        <fullName evidence="3">Uncharacterized protein</fullName>
    </submittedName>
</protein>